<dbReference type="Pfam" id="PF00001">
    <property type="entry name" value="7tm_1"/>
    <property type="match status" value="1"/>
</dbReference>
<keyword evidence="3 10" id="KW-0812">Transmembrane</keyword>
<keyword evidence="9 10" id="KW-0807">Transducer</keyword>
<keyword evidence="2" id="KW-1003">Cell membrane</keyword>
<feature type="transmembrane region" description="Helical" evidence="10">
    <location>
        <begin position="647"/>
        <end position="667"/>
    </location>
</feature>
<keyword evidence="6 10" id="KW-0472">Membrane</keyword>
<dbReference type="InterPro" id="IPR001817">
    <property type="entry name" value="Vasoprsn_rcpt"/>
</dbReference>
<dbReference type="InterPro" id="IPR052665">
    <property type="entry name" value="Neuropeptide-GPCR"/>
</dbReference>
<evidence type="ECO:0000256" key="3">
    <source>
        <dbReference type="ARBA" id="ARBA00022692"/>
    </source>
</evidence>
<feature type="transmembrane region" description="Helical" evidence="10">
    <location>
        <begin position="532"/>
        <end position="558"/>
    </location>
</feature>
<proteinExistence type="inferred from homology"/>
<comment type="subcellular location">
    <subcellularLocation>
        <location evidence="1 10">Cell membrane</location>
        <topology evidence="1 10">Multi-pass membrane protein</topology>
    </subcellularLocation>
</comment>
<evidence type="ECO:0000259" key="12">
    <source>
        <dbReference type="PROSITE" id="PS50262"/>
    </source>
</evidence>
<dbReference type="InterPro" id="IPR000276">
    <property type="entry name" value="GPCR_Rhodpsn"/>
</dbReference>
<keyword evidence="8 10" id="KW-0325">Glycoprotein</keyword>
<gene>
    <name evidence="13" type="ORF">GE061_008144</name>
</gene>
<keyword evidence="7 10" id="KW-0675">Receptor</keyword>
<feature type="region of interest" description="Disordered" evidence="11">
    <location>
        <begin position="715"/>
        <end position="735"/>
    </location>
</feature>
<keyword evidence="4 10" id="KW-1133">Transmembrane helix</keyword>
<feature type="domain" description="G-protein coupled receptors family 1 profile" evidence="12">
    <location>
        <begin position="392"/>
        <end position="664"/>
    </location>
</feature>
<dbReference type="PRINTS" id="PR00896">
    <property type="entry name" value="VASOPRESSINR"/>
</dbReference>
<keyword evidence="5 10" id="KW-0297">G-protein coupled receptor</keyword>
<dbReference type="OrthoDB" id="5987909at2759"/>
<dbReference type="PROSITE" id="PS00237">
    <property type="entry name" value="G_PROTEIN_RECEP_F1_1"/>
    <property type="match status" value="1"/>
</dbReference>
<dbReference type="PANTHER" id="PTHR24224:SF6">
    <property type="entry name" value="CARDIOACCELERATORY PEPTIDE RECEPTOR-RELATED"/>
    <property type="match status" value="1"/>
</dbReference>
<evidence type="ECO:0000256" key="2">
    <source>
        <dbReference type="ARBA" id="ARBA00022475"/>
    </source>
</evidence>
<feature type="transmembrane region" description="Helical" evidence="10">
    <location>
        <begin position="609"/>
        <end position="627"/>
    </location>
</feature>
<accession>A0A8S9WRG8</accession>
<evidence type="ECO:0000256" key="7">
    <source>
        <dbReference type="ARBA" id="ARBA00023170"/>
    </source>
</evidence>
<feature type="transmembrane region" description="Helical" evidence="10">
    <location>
        <begin position="492"/>
        <end position="512"/>
    </location>
</feature>
<dbReference type="PANTHER" id="PTHR24224">
    <property type="entry name" value="CARDIOACCELERATORY PEPTIDE RECEPTOR-RELATED"/>
    <property type="match status" value="1"/>
</dbReference>
<keyword evidence="14" id="KW-1185">Reference proteome</keyword>
<evidence type="ECO:0000256" key="9">
    <source>
        <dbReference type="ARBA" id="ARBA00023224"/>
    </source>
</evidence>
<feature type="transmembrane region" description="Helical" evidence="10">
    <location>
        <begin position="380"/>
        <end position="400"/>
    </location>
</feature>
<evidence type="ECO:0000256" key="11">
    <source>
        <dbReference type="SAM" id="MobiDB-lite"/>
    </source>
</evidence>
<name>A0A8S9WRG8_APOLU</name>
<dbReference type="InterPro" id="IPR017452">
    <property type="entry name" value="GPCR_Rhodpsn_7TM"/>
</dbReference>
<evidence type="ECO:0000256" key="4">
    <source>
        <dbReference type="ARBA" id="ARBA00022989"/>
    </source>
</evidence>
<reference evidence="13" key="1">
    <citation type="journal article" date="2021" name="Mol. Ecol. Resour.">
        <title>Apolygus lucorum genome provides insights into omnivorousness and mesophyll feeding.</title>
        <authorList>
            <person name="Liu Y."/>
            <person name="Liu H."/>
            <person name="Wang H."/>
            <person name="Huang T."/>
            <person name="Liu B."/>
            <person name="Yang B."/>
            <person name="Yin L."/>
            <person name="Li B."/>
            <person name="Zhang Y."/>
            <person name="Zhang S."/>
            <person name="Jiang F."/>
            <person name="Zhang X."/>
            <person name="Ren Y."/>
            <person name="Wang B."/>
            <person name="Wang S."/>
            <person name="Lu Y."/>
            <person name="Wu K."/>
            <person name="Fan W."/>
            <person name="Wang G."/>
        </authorList>
    </citation>
    <scope>NUCLEOTIDE SEQUENCE</scope>
    <source>
        <strain evidence="13">12Hb</strain>
    </source>
</reference>
<dbReference type="GO" id="GO:0008188">
    <property type="term" value="F:neuropeptide receptor activity"/>
    <property type="evidence" value="ECO:0007669"/>
    <property type="project" value="TreeGrafter"/>
</dbReference>
<evidence type="ECO:0000256" key="10">
    <source>
        <dbReference type="RuleBase" id="RU046427"/>
    </source>
</evidence>
<dbReference type="Gene3D" id="1.20.1070.10">
    <property type="entry name" value="Rhodopsin 7-helix transmembrane proteins"/>
    <property type="match status" value="1"/>
</dbReference>
<evidence type="ECO:0000256" key="6">
    <source>
        <dbReference type="ARBA" id="ARBA00023136"/>
    </source>
</evidence>
<dbReference type="EMBL" id="WIXP02000016">
    <property type="protein sequence ID" value="KAF6198396.1"/>
    <property type="molecule type" value="Genomic_DNA"/>
</dbReference>
<dbReference type="PRINTS" id="PR00237">
    <property type="entry name" value="GPCRRHODOPSN"/>
</dbReference>
<evidence type="ECO:0000313" key="14">
    <source>
        <dbReference type="Proteomes" id="UP000466442"/>
    </source>
</evidence>
<evidence type="ECO:0000256" key="1">
    <source>
        <dbReference type="ARBA" id="ARBA00004651"/>
    </source>
</evidence>
<feature type="transmembrane region" description="Helical" evidence="10">
    <location>
        <begin position="412"/>
        <end position="430"/>
    </location>
</feature>
<evidence type="ECO:0000256" key="5">
    <source>
        <dbReference type="ARBA" id="ARBA00023040"/>
    </source>
</evidence>
<dbReference type="CDD" id="cd15197">
    <property type="entry name" value="7tmA_NPSR"/>
    <property type="match status" value="1"/>
</dbReference>
<dbReference type="FunFam" id="1.20.1070.10:FF:000188">
    <property type="entry name" value="Neuropeptide S receptor"/>
    <property type="match status" value="1"/>
</dbReference>
<organism evidence="13 14">
    <name type="scientific">Apolygus lucorum</name>
    <name type="common">Small green plant bug</name>
    <name type="synonym">Lygocoris lucorum</name>
    <dbReference type="NCBI Taxonomy" id="248454"/>
    <lineage>
        <taxon>Eukaryota</taxon>
        <taxon>Metazoa</taxon>
        <taxon>Ecdysozoa</taxon>
        <taxon>Arthropoda</taxon>
        <taxon>Hexapoda</taxon>
        <taxon>Insecta</taxon>
        <taxon>Pterygota</taxon>
        <taxon>Neoptera</taxon>
        <taxon>Paraneoptera</taxon>
        <taxon>Hemiptera</taxon>
        <taxon>Heteroptera</taxon>
        <taxon>Panheteroptera</taxon>
        <taxon>Cimicomorpha</taxon>
        <taxon>Miridae</taxon>
        <taxon>Mirini</taxon>
        <taxon>Apolygus</taxon>
    </lineage>
</organism>
<sequence length="735" mass="79391">MGMKAEDEEEWRNMDPLYCELGSIGMVSQLGRREETGSPRLSLRESADTVLPSTFRVVMAPPSPPHHGGSEELPIVTFEERFTPETALETLNDGALTSPEKWNRGVSSEVTAALCAGQELQTVSPLIYTQEGTGSQGVTPGVSPGVTQGVSPLIYTQEGTGSQGVTPGVLPGVTQGVSPLIYTQEATGTQGVTPGVSPGVTQGVSPLIYTQEATGTQGVTPGVSPGVTQDVSPLIYTQEGTGTQGVSPLMYTQEGTGMQGVTPGVSPGVTQGVSPLIYTQEGTGTQGGTPGVSPGVSPLIYTQEGTEAQGGTPGVSPGVTQGVSPPINTQELTGTQGGTPGVAPEDIDELDYTTTALYEANSTSGEQINHFYFYVTEQLVVLWILFLFIVLGNSAVLLALSFSKNRKSRMNYFIMQLAIADLAVGLISVSTDIVWKITVEWHAGNFACKLIRYSQAVVTYSSTYVLVALSIDRYDAIKHPMRFSGSWRRARILVAVAWVLSALFSLPIFFLYEEKLIQNQLQCWIEMGALEWQLYMTSVSAALFFIPAIIITACYAVIVSTIWSKGSTAIVVKRKTKGFHDKVRLDNEDSRRASSRGLIPRAKIKTIKMTFVIVFVFIVCWSPYILFDLLQVYGYVPQTQTNTAIATFVQSLAPLNSAANPLIYCLFSTRICRSLKKFAPFSWIFGKCCPSVMTEHSCRYAGDFSSTMTTSVTHSRRSPALTSSFHTSRRRGTLL</sequence>
<evidence type="ECO:0000313" key="13">
    <source>
        <dbReference type="EMBL" id="KAF6198396.1"/>
    </source>
</evidence>
<dbReference type="GO" id="GO:0005886">
    <property type="term" value="C:plasma membrane"/>
    <property type="evidence" value="ECO:0007669"/>
    <property type="project" value="UniProtKB-SubCell"/>
</dbReference>
<evidence type="ECO:0000256" key="8">
    <source>
        <dbReference type="ARBA" id="ARBA00023180"/>
    </source>
</evidence>
<dbReference type="Proteomes" id="UP000466442">
    <property type="component" value="Linkage Group LG16"/>
</dbReference>
<protein>
    <recommendedName>
        <fullName evidence="12">G-protein coupled receptors family 1 profile domain-containing protein</fullName>
    </recommendedName>
</protein>
<feature type="transmembrane region" description="Helical" evidence="10">
    <location>
        <begin position="450"/>
        <end position="471"/>
    </location>
</feature>
<dbReference type="SUPFAM" id="SSF81321">
    <property type="entry name" value="Family A G protein-coupled receptor-like"/>
    <property type="match status" value="1"/>
</dbReference>
<dbReference type="AlphaFoldDB" id="A0A8S9WRG8"/>
<comment type="caution">
    <text evidence="13">The sequence shown here is derived from an EMBL/GenBank/DDBJ whole genome shotgun (WGS) entry which is preliminary data.</text>
</comment>
<dbReference type="PROSITE" id="PS50262">
    <property type="entry name" value="G_PROTEIN_RECEP_F1_2"/>
    <property type="match status" value="1"/>
</dbReference>
<dbReference type="GO" id="GO:0005000">
    <property type="term" value="F:vasopressin receptor activity"/>
    <property type="evidence" value="ECO:0007669"/>
    <property type="project" value="InterPro"/>
</dbReference>
<comment type="similarity">
    <text evidence="10">Belongs to the G-protein coupled receptor 1 family. Vasopressin/oxytocin receptor subfamily.</text>
</comment>